<dbReference type="EMBL" id="ML769449">
    <property type="protein sequence ID" value="KAE9401163.1"/>
    <property type="molecule type" value="Genomic_DNA"/>
</dbReference>
<feature type="region of interest" description="Disordered" evidence="1">
    <location>
        <begin position="566"/>
        <end position="588"/>
    </location>
</feature>
<proteinExistence type="predicted"/>
<dbReference type="OrthoDB" id="3354157at2759"/>
<keyword evidence="2" id="KW-0812">Transmembrane</keyword>
<dbReference type="Proteomes" id="UP000799118">
    <property type="component" value="Unassembled WGS sequence"/>
</dbReference>
<evidence type="ECO:0000256" key="2">
    <source>
        <dbReference type="SAM" id="Phobius"/>
    </source>
</evidence>
<reference evidence="3" key="1">
    <citation type="journal article" date="2019" name="Environ. Microbiol.">
        <title>Fungal ecological strategies reflected in gene transcription - a case study of two litter decomposers.</title>
        <authorList>
            <person name="Barbi F."/>
            <person name="Kohler A."/>
            <person name="Barry K."/>
            <person name="Baskaran P."/>
            <person name="Daum C."/>
            <person name="Fauchery L."/>
            <person name="Ihrmark K."/>
            <person name="Kuo A."/>
            <person name="LaButti K."/>
            <person name="Lipzen A."/>
            <person name="Morin E."/>
            <person name="Grigoriev I.V."/>
            <person name="Henrissat B."/>
            <person name="Lindahl B."/>
            <person name="Martin F."/>
        </authorList>
    </citation>
    <scope>NUCLEOTIDE SEQUENCE</scope>
    <source>
        <strain evidence="3">JB14</strain>
    </source>
</reference>
<feature type="transmembrane region" description="Helical" evidence="2">
    <location>
        <begin position="347"/>
        <end position="366"/>
    </location>
</feature>
<feature type="transmembrane region" description="Helical" evidence="2">
    <location>
        <begin position="163"/>
        <end position="187"/>
    </location>
</feature>
<accession>A0A6A4HT93</accession>
<feature type="transmembrane region" description="Helical" evidence="2">
    <location>
        <begin position="318"/>
        <end position="340"/>
    </location>
</feature>
<sequence length="588" mass="64436">MDGFAAAAGILLSTKTFLSVDLEDIHAETEIVDKSKADPLVKMIAVSKGLFTIVEGIGKHIVLKQLEYAVDPPSEDADSMPLVGIESTPKFRSVEKSYTTDAFIYAFLAGSIVGAITSQPGMFSLSTQKGNHSCPLILTTAPYFFVIPLALKPSQGPQSREKIFTYFVGGCVLFVAAGDLSHIIWFWNGSRGCTRTLLLPFFDIDALVNISGRQNNFGVFSSRLLSDVQVNAFRSSIDRSRTFPKSRLDTNYVAFVGFSILIWDHLDTFTMEVGGVQYHISAGAVHDRNRLNTYGLESEKSSLSSIFSSSLLIIDNGFRGSMTMIGINIVGLMMLVRIYALYYREPWIVAGVASILLVEIGMYSWLLTTGIPVQHSPAVSTACTMIFGESNKVASSASAWLPLLYDTVVLVLTLRRTFPSIWKKGNDSTLYMTKRLLEDGLIYYCAIFAVTLVLTVMIAAAPPGLKNITAQLELLITVTMMSRITLNLMKSHAKHQQKLLSPVRSSAYYQGNLNSEARSSWSRVAQYPPTPPYSGILLSPPPSTSRDKGRDRLSMSNIQFDAPVDYGGGTTFHPHPQDVDVATSSIVS</sequence>
<keyword evidence="2" id="KW-0472">Membrane</keyword>
<feature type="transmembrane region" description="Helical" evidence="2">
    <location>
        <begin position="135"/>
        <end position="151"/>
    </location>
</feature>
<evidence type="ECO:0000313" key="3">
    <source>
        <dbReference type="EMBL" id="KAE9401163.1"/>
    </source>
</evidence>
<dbReference type="AlphaFoldDB" id="A0A6A4HT93"/>
<keyword evidence="4" id="KW-1185">Reference proteome</keyword>
<name>A0A6A4HT93_9AGAR</name>
<gene>
    <name evidence="3" type="ORF">BT96DRAFT_1093658</name>
</gene>
<keyword evidence="2" id="KW-1133">Transmembrane helix</keyword>
<evidence type="ECO:0000256" key="1">
    <source>
        <dbReference type="SAM" id="MobiDB-lite"/>
    </source>
</evidence>
<feature type="transmembrane region" description="Helical" evidence="2">
    <location>
        <begin position="397"/>
        <end position="414"/>
    </location>
</feature>
<evidence type="ECO:0000313" key="4">
    <source>
        <dbReference type="Proteomes" id="UP000799118"/>
    </source>
</evidence>
<feature type="transmembrane region" description="Helical" evidence="2">
    <location>
        <begin position="441"/>
        <end position="462"/>
    </location>
</feature>
<protein>
    <submittedName>
        <fullName evidence="3">Uncharacterized protein</fullName>
    </submittedName>
</protein>
<feature type="transmembrane region" description="Helical" evidence="2">
    <location>
        <begin position="102"/>
        <end position="123"/>
    </location>
</feature>
<organism evidence="3 4">
    <name type="scientific">Gymnopus androsaceus JB14</name>
    <dbReference type="NCBI Taxonomy" id="1447944"/>
    <lineage>
        <taxon>Eukaryota</taxon>
        <taxon>Fungi</taxon>
        <taxon>Dikarya</taxon>
        <taxon>Basidiomycota</taxon>
        <taxon>Agaricomycotina</taxon>
        <taxon>Agaricomycetes</taxon>
        <taxon>Agaricomycetidae</taxon>
        <taxon>Agaricales</taxon>
        <taxon>Marasmiineae</taxon>
        <taxon>Omphalotaceae</taxon>
        <taxon>Gymnopus</taxon>
    </lineage>
</organism>